<evidence type="ECO:0000256" key="2">
    <source>
        <dbReference type="ARBA" id="ARBA00022801"/>
    </source>
</evidence>
<keyword evidence="1" id="KW-0479">Metal-binding</keyword>
<dbReference type="InterPro" id="IPR000917">
    <property type="entry name" value="Sulfatase_N"/>
</dbReference>
<evidence type="ECO:0000313" key="5">
    <source>
        <dbReference type="Proteomes" id="UP001057134"/>
    </source>
</evidence>
<dbReference type="EMBL" id="CP027059">
    <property type="protein sequence ID" value="UQZ86084.1"/>
    <property type="molecule type" value="Genomic_DNA"/>
</dbReference>
<dbReference type="Pfam" id="PF00884">
    <property type="entry name" value="Sulfatase"/>
    <property type="match status" value="1"/>
</dbReference>
<dbReference type="Proteomes" id="UP001057134">
    <property type="component" value="Chromosome"/>
</dbReference>
<organism evidence="4 5">
    <name type="scientific">Paenibacillus konkukensis</name>
    <dbReference type="NCBI Taxonomy" id="2020716"/>
    <lineage>
        <taxon>Bacteria</taxon>
        <taxon>Bacillati</taxon>
        <taxon>Bacillota</taxon>
        <taxon>Bacilli</taxon>
        <taxon>Bacillales</taxon>
        <taxon>Paenibacillaceae</taxon>
        <taxon>Paenibacillus</taxon>
    </lineage>
</organism>
<accession>A0ABY4RXE8</accession>
<feature type="domain" description="Sulfatase N-terminal" evidence="3">
    <location>
        <begin position="4"/>
        <end position="345"/>
    </location>
</feature>
<dbReference type="PANTHER" id="PTHR45953:SF1">
    <property type="entry name" value="IDURONATE 2-SULFATASE"/>
    <property type="match status" value="1"/>
</dbReference>
<reference evidence="4" key="1">
    <citation type="submission" date="2018-02" db="EMBL/GenBank/DDBJ databases">
        <authorList>
            <person name="Kim S.-K."/>
            <person name="Jung H.-I."/>
            <person name="Lee S.-W."/>
        </authorList>
    </citation>
    <scope>NUCLEOTIDE SEQUENCE</scope>
    <source>
        <strain evidence="4">SK3146</strain>
    </source>
</reference>
<evidence type="ECO:0000259" key="3">
    <source>
        <dbReference type="Pfam" id="PF00884"/>
    </source>
</evidence>
<dbReference type="Gene3D" id="3.40.720.10">
    <property type="entry name" value="Alkaline Phosphatase, subunit A"/>
    <property type="match status" value="1"/>
</dbReference>
<gene>
    <name evidence="4" type="ORF">SK3146_05376</name>
</gene>
<dbReference type="RefSeq" id="WP_249861651.1">
    <property type="nucleotide sequence ID" value="NZ_CP027059.1"/>
</dbReference>
<evidence type="ECO:0000313" key="4">
    <source>
        <dbReference type="EMBL" id="UQZ86084.1"/>
    </source>
</evidence>
<reference evidence="4" key="2">
    <citation type="journal article" date="2021" name="J Anim Sci Technol">
        <title>Complete genome sequence of Paenibacillus konkukensis sp. nov. SK3146 as a potential probiotic strain.</title>
        <authorList>
            <person name="Jung H.I."/>
            <person name="Park S."/>
            <person name="Niu K.M."/>
            <person name="Lee S.W."/>
            <person name="Kothari D."/>
            <person name="Yi K.J."/>
            <person name="Kim S.K."/>
        </authorList>
    </citation>
    <scope>NUCLEOTIDE SEQUENCE</scope>
    <source>
        <strain evidence="4">SK3146</strain>
    </source>
</reference>
<name>A0ABY4RXE8_9BACL</name>
<dbReference type="SUPFAM" id="SSF53649">
    <property type="entry name" value="Alkaline phosphatase-like"/>
    <property type="match status" value="1"/>
</dbReference>
<keyword evidence="5" id="KW-1185">Reference proteome</keyword>
<keyword evidence="2 4" id="KW-0378">Hydrolase</keyword>
<dbReference type="InterPro" id="IPR017850">
    <property type="entry name" value="Alkaline_phosphatase_core_sf"/>
</dbReference>
<evidence type="ECO:0000256" key="1">
    <source>
        <dbReference type="ARBA" id="ARBA00022723"/>
    </source>
</evidence>
<proteinExistence type="predicted"/>
<sequence length="470" mass="53857">MTQPNLLIIMLDQLRYDCIGYSGAYPVRTPNIDRLAAEGLWFENAFTPIPTCCPARQAFISGRRPETFGALWNFKNGLPVAALDPSEYAWPRELGKHAYHRVHLGKWDVHPKRTPLEYGYDEYVGFAPYQEMIARKYQGVKWEAGYAGENSPIPLEDTQTHWLAERACETVSRLTAKERQLPWYIQLNFTEPHLPCRPSEPFASMYDPAQIPPWGGFGDTFAGKPYIQKQQLLSWQVQDYTWDDWAPIAARYYAVISQTDDAVGRVLQALEASGAADDTMIVFTADHGDMCGSHGMMDKHYILYDDVVKVPLIVKYPPLTGQGGEKRGGFVCNMLDLPPTVLELLKLPVPGFFPGRSLLPWLKGEEVPDWRSEAVTTYNGQQFGLYTQRMLRTKRWKYIWNTTDVDELYDLELDPYELTNRIHDPGCRELVKAYRLRLYERLTEEGDGLVGSEWMRNQLVHNAISDGRQD</sequence>
<dbReference type="PANTHER" id="PTHR45953">
    <property type="entry name" value="IDURONATE 2-SULFATASE"/>
    <property type="match status" value="1"/>
</dbReference>
<dbReference type="CDD" id="cd16033">
    <property type="entry name" value="sulfatase_like"/>
    <property type="match status" value="1"/>
</dbReference>
<protein>
    <submittedName>
        <fullName evidence="4">Arylsulfatase</fullName>
        <ecNumber evidence="4">3.1.6.1</ecNumber>
    </submittedName>
</protein>
<dbReference type="GO" id="GO:0004065">
    <property type="term" value="F:arylsulfatase activity"/>
    <property type="evidence" value="ECO:0007669"/>
    <property type="project" value="UniProtKB-EC"/>
</dbReference>
<dbReference type="EC" id="3.1.6.1" evidence="4"/>